<name>W1NKH3_AMBTC</name>
<dbReference type="PANTHER" id="PTHR33701:SF2">
    <property type="entry name" value="TRANSMEMBRANE PROTEIN"/>
    <property type="match status" value="1"/>
</dbReference>
<gene>
    <name evidence="3" type="ORF">AMTR_s00023p00202520</name>
</gene>
<evidence type="ECO:0000313" key="3">
    <source>
        <dbReference type="EMBL" id="ERM95670.1"/>
    </source>
</evidence>
<sequence length="287" mass="31730">MCSISLSGSTFKNKRNETMGLVEKEEVSRRCSSHNGSHCIDLSTRQKGMGGENSSITIVCLRKRLLAERAASKAAKDDLKLIEKRLIELEKQLKIETELRNKAQSKLKLMNRKLISVKLSVITGQAIPSRDSHPQIDPKSPSAHLCEGKENKPNSISDHLRYSETSIVTPNSVSEEASSHGDCSSSVGNSSTDNSYGHQIRSQEEEMVVSQTRERDSSNEDYSHGSILELECFDFRDVLLPLQHAKEQLSKSSNTKGCISMASHPLASVPKERIGMEGQANFQIKSS</sequence>
<dbReference type="PANTHER" id="PTHR33701">
    <property type="entry name" value="TRANSMEMBRANE PROTEIN"/>
    <property type="match status" value="1"/>
</dbReference>
<dbReference type="Proteomes" id="UP000017836">
    <property type="component" value="Unassembled WGS sequence"/>
</dbReference>
<feature type="compositionally biased region" description="Basic and acidic residues" evidence="2">
    <location>
        <begin position="146"/>
        <end position="162"/>
    </location>
</feature>
<keyword evidence="4" id="KW-1185">Reference proteome</keyword>
<feature type="compositionally biased region" description="Basic and acidic residues" evidence="2">
    <location>
        <begin position="212"/>
        <end position="222"/>
    </location>
</feature>
<accession>W1NKH3</accession>
<evidence type="ECO:0000313" key="4">
    <source>
        <dbReference type="Proteomes" id="UP000017836"/>
    </source>
</evidence>
<proteinExistence type="predicted"/>
<feature type="region of interest" description="Disordered" evidence="2">
    <location>
        <begin position="126"/>
        <end position="222"/>
    </location>
</feature>
<reference evidence="4" key="1">
    <citation type="journal article" date="2013" name="Science">
        <title>The Amborella genome and the evolution of flowering plants.</title>
        <authorList>
            <consortium name="Amborella Genome Project"/>
        </authorList>
    </citation>
    <scope>NUCLEOTIDE SEQUENCE [LARGE SCALE GENOMIC DNA]</scope>
</reference>
<dbReference type="eggNOG" id="ENOG502RZHI">
    <property type="taxonomic scope" value="Eukaryota"/>
</dbReference>
<dbReference type="EMBL" id="KI397474">
    <property type="protein sequence ID" value="ERM95670.1"/>
    <property type="molecule type" value="Genomic_DNA"/>
</dbReference>
<dbReference type="Gramene" id="ERM95670">
    <property type="protein sequence ID" value="ERM95670"/>
    <property type="gene ID" value="AMTR_s00023p00202520"/>
</dbReference>
<feature type="compositionally biased region" description="Low complexity" evidence="2">
    <location>
        <begin position="180"/>
        <end position="195"/>
    </location>
</feature>
<feature type="compositionally biased region" description="Polar residues" evidence="2">
    <location>
        <begin position="163"/>
        <end position="176"/>
    </location>
</feature>
<evidence type="ECO:0000256" key="2">
    <source>
        <dbReference type="SAM" id="MobiDB-lite"/>
    </source>
</evidence>
<dbReference type="KEGG" id="atr:18423591"/>
<dbReference type="AlphaFoldDB" id="W1NKH3"/>
<protein>
    <submittedName>
        <fullName evidence="3">Uncharacterized protein</fullName>
    </submittedName>
</protein>
<feature type="coiled-coil region" evidence="1">
    <location>
        <begin position="72"/>
        <end position="106"/>
    </location>
</feature>
<keyword evidence="1" id="KW-0175">Coiled coil</keyword>
<dbReference type="HOGENOM" id="CLU_970900_0_0_1"/>
<evidence type="ECO:0000256" key="1">
    <source>
        <dbReference type="SAM" id="Coils"/>
    </source>
</evidence>
<organism evidence="3 4">
    <name type="scientific">Amborella trichopoda</name>
    <dbReference type="NCBI Taxonomy" id="13333"/>
    <lineage>
        <taxon>Eukaryota</taxon>
        <taxon>Viridiplantae</taxon>
        <taxon>Streptophyta</taxon>
        <taxon>Embryophyta</taxon>
        <taxon>Tracheophyta</taxon>
        <taxon>Spermatophyta</taxon>
        <taxon>Magnoliopsida</taxon>
        <taxon>Amborellales</taxon>
        <taxon>Amborellaceae</taxon>
        <taxon>Amborella</taxon>
    </lineage>
</organism>